<dbReference type="RefSeq" id="WP_008869312.1">
    <property type="nucleotide sequence ID" value="NZ_ACJN02000001.1"/>
</dbReference>
<evidence type="ECO:0000256" key="5">
    <source>
        <dbReference type="PROSITE-ProRule" id="PRU01248"/>
    </source>
</evidence>
<sequence>MAKWKYTKYPGVRYREHPTRKHGVQFDKYFSIRYTLDGKRHEEALGWASEGWSPQSAAEELARLKKAQRTGEGALTLAERREMENVRRAEDIKLKKEQEIASTTFNIIWEKYFLNSQHEKAYKSWDTERHLYKKWIQPFIGEVFFTKVTAFHLEKIKKEMRDASLSPRSIGYALSVVRQVFCYASDHGIFEGVDPVSLVKMPHYDNRRIRFLTHSEAEILLDVLCFSSQNTHDIALIALHCGPRAGEIFSLTWQDIDFSQGLVTFRDTKNKYVRHIPITKRVRKMLERRSDDRSSALVFPDRNGGRRKKVSKAFERTIKELGWNKGIDDPRQKVVFHTLRHTCASWLVMAGVPLYTVKEYLGHKQISQTERYAHLAPDSLKQATEALNKINSHKSEPGISGKAKTVVGLKKGEV</sequence>
<protein>
    <submittedName>
        <fullName evidence="8">Integrase family protein</fullName>
    </submittedName>
</protein>
<dbReference type="InterPro" id="IPR002104">
    <property type="entry name" value="Integrase_catalytic"/>
</dbReference>
<evidence type="ECO:0000256" key="2">
    <source>
        <dbReference type="ARBA" id="ARBA00022908"/>
    </source>
</evidence>
<feature type="domain" description="Tyr recombinase" evidence="6">
    <location>
        <begin position="207"/>
        <end position="385"/>
    </location>
</feature>
<keyword evidence="2" id="KW-0229">DNA integration</keyword>
<evidence type="ECO:0000256" key="1">
    <source>
        <dbReference type="ARBA" id="ARBA00008857"/>
    </source>
</evidence>
<dbReference type="GO" id="GO:0006310">
    <property type="term" value="P:DNA recombination"/>
    <property type="evidence" value="ECO:0007669"/>
    <property type="project" value="UniProtKB-KW"/>
</dbReference>
<comment type="similarity">
    <text evidence="1">Belongs to the 'phage' integrase family.</text>
</comment>
<comment type="caution">
    <text evidence="8">The sequence shown here is derived from an EMBL/GenBank/DDBJ whole genome shotgun (WGS) entry which is preliminary data.</text>
</comment>
<dbReference type="PANTHER" id="PTHR30349">
    <property type="entry name" value="PHAGE INTEGRASE-RELATED"/>
    <property type="match status" value="1"/>
</dbReference>
<dbReference type="GO" id="GO:0003677">
    <property type="term" value="F:DNA binding"/>
    <property type="evidence" value="ECO:0007669"/>
    <property type="project" value="UniProtKB-UniRule"/>
</dbReference>
<name>D6SJY7_9BACT</name>
<evidence type="ECO:0000256" key="4">
    <source>
        <dbReference type="ARBA" id="ARBA00023172"/>
    </source>
</evidence>
<dbReference type="Proteomes" id="UP000005496">
    <property type="component" value="Unassembled WGS sequence"/>
</dbReference>
<dbReference type="PROSITE" id="PS51900">
    <property type="entry name" value="CB"/>
    <property type="match status" value="1"/>
</dbReference>
<dbReference type="InterPro" id="IPR044068">
    <property type="entry name" value="CB"/>
</dbReference>
<dbReference type="eggNOG" id="COG4974">
    <property type="taxonomic scope" value="Bacteria"/>
</dbReference>
<dbReference type="GO" id="GO:0015074">
    <property type="term" value="P:DNA integration"/>
    <property type="evidence" value="ECO:0007669"/>
    <property type="project" value="UniProtKB-KW"/>
</dbReference>
<gene>
    <name evidence="8" type="ORF">Dthio_PD3646</name>
</gene>
<dbReference type="SUPFAM" id="SSF56349">
    <property type="entry name" value="DNA breaking-rejoining enzymes"/>
    <property type="match status" value="1"/>
</dbReference>
<dbReference type="EMBL" id="ACJN02000001">
    <property type="protein sequence ID" value="EFI36190.1"/>
    <property type="molecule type" value="Genomic_DNA"/>
</dbReference>
<accession>D6SJY7</accession>
<keyword evidence="4" id="KW-0233">DNA recombination</keyword>
<organism evidence="8 9">
    <name type="scientific">Desulfonatronospira thiodismutans ASO3-1</name>
    <dbReference type="NCBI Taxonomy" id="555779"/>
    <lineage>
        <taxon>Bacteria</taxon>
        <taxon>Pseudomonadati</taxon>
        <taxon>Thermodesulfobacteriota</taxon>
        <taxon>Desulfovibrionia</taxon>
        <taxon>Desulfovibrionales</taxon>
        <taxon>Desulfonatronovibrionaceae</taxon>
        <taxon>Desulfonatronospira</taxon>
    </lineage>
</organism>
<dbReference type="Pfam" id="PF00589">
    <property type="entry name" value="Phage_integrase"/>
    <property type="match status" value="1"/>
</dbReference>
<reference evidence="8" key="1">
    <citation type="submission" date="2010-05" db="EMBL/GenBank/DDBJ databases">
        <title>The draft genome of Desulfonatronospira thiodismutans ASO3-1.</title>
        <authorList>
            <consortium name="US DOE Joint Genome Institute (JGI-PGF)"/>
            <person name="Lucas S."/>
            <person name="Copeland A."/>
            <person name="Lapidus A."/>
            <person name="Cheng J.-F."/>
            <person name="Bruce D."/>
            <person name="Goodwin L."/>
            <person name="Pitluck S."/>
            <person name="Chertkov O."/>
            <person name="Brettin T."/>
            <person name="Detter J.C."/>
            <person name="Han C."/>
            <person name="Land M.L."/>
            <person name="Hauser L."/>
            <person name="Kyrpides N."/>
            <person name="Mikhailova N."/>
            <person name="Muyzer G."/>
            <person name="Woyke T."/>
        </authorList>
    </citation>
    <scope>NUCLEOTIDE SEQUENCE [LARGE SCALE GENOMIC DNA]</scope>
    <source>
        <strain evidence="8">ASO3-1</strain>
    </source>
</reference>
<dbReference type="PROSITE" id="PS51898">
    <property type="entry name" value="TYR_RECOMBINASE"/>
    <property type="match status" value="1"/>
</dbReference>
<dbReference type="OrthoDB" id="9789256at2"/>
<dbReference type="InterPro" id="IPR011010">
    <property type="entry name" value="DNA_brk_join_enz"/>
</dbReference>
<dbReference type="Gene3D" id="1.10.443.10">
    <property type="entry name" value="Intergrase catalytic core"/>
    <property type="match status" value="1"/>
</dbReference>
<dbReference type="InterPro" id="IPR010998">
    <property type="entry name" value="Integrase_recombinase_N"/>
</dbReference>
<dbReference type="CDD" id="cd00796">
    <property type="entry name" value="INT_Rci_Hp1_C"/>
    <property type="match status" value="1"/>
</dbReference>
<feature type="domain" description="Core-binding (CB)" evidence="7">
    <location>
        <begin position="100"/>
        <end position="185"/>
    </location>
</feature>
<evidence type="ECO:0000259" key="6">
    <source>
        <dbReference type="PROSITE" id="PS51898"/>
    </source>
</evidence>
<dbReference type="InterPro" id="IPR050090">
    <property type="entry name" value="Tyrosine_recombinase_XerCD"/>
</dbReference>
<proteinExistence type="inferred from homology"/>
<keyword evidence="9" id="KW-1185">Reference proteome</keyword>
<evidence type="ECO:0000313" key="9">
    <source>
        <dbReference type="Proteomes" id="UP000005496"/>
    </source>
</evidence>
<evidence type="ECO:0000256" key="3">
    <source>
        <dbReference type="ARBA" id="ARBA00023125"/>
    </source>
</evidence>
<evidence type="ECO:0000259" key="7">
    <source>
        <dbReference type="PROSITE" id="PS51900"/>
    </source>
</evidence>
<dbReference type="Gene3D" id="1.10.150.130">
    <property type="match status" value="1"/>
</dbReference>
<dbReference type="PANTHER" id="PTHR30349:SF41">
    <property type="entry name" value="INTEGRASE_RECOMBINASE PROTEIN MJ0367-RELATED"/>
    <property type="match status" value="1"/>
</dbReference>
<evidence type="ECO:0000313" key="8">
    <source>
        <dbReference type="EMBL" id="EFI36190.1"/>
    </source>
</evidence>
<dbReference type="InterPro" id="IPR013762">
    <property type="entry name" value="Integrase-like_cat_sf"/>
</dbReference>
<dbReference type="AlphaFoldDB" id="D6SJY7"/>
<keyword evidence="3 5" id="KW-0238">DNA-binding</keyword>